<evidence type="ECO:0000256" key="8">
    <source>
        <dbReference type="ARBA" id="ARBA00023180"/>
    </source>
</evidence>
<feature type="domain" description="Mannosidase Ig/CBM-like" evidence="15">
    <location>
        <begin position="672"/>
        <end position="760"/>
    </location>
</feature>
<keyword evidence="7 17" id="KW-0378">Hydrolase</keyword>
<dbReference type="RefSeq" id="WP_379316945.1">
    <property type="nucleotide sequence ID" value="NZ_JBHTLM010000002.1"/>
</dbReference>
<protein>
    <recommendedName>
        <fullName evidence="11">Beta-mannosidase B</fullName>
        <ecNumber evidence="5">3.2.1.25</ecNumber>
    </recommendedName>
    <alternativeName>
        <fullName evidence="12">Mannanase B</fullName>
    </alternativeName>
</protein>
<feature type="domain" description="Beta-mannosidase Ig-fold" evidence="14">
    <location>
        <begin position="763"/>
        <end position="846"/>
    </location>
</feature>
<dbReference type="Pfam" id="PF17753">
    <property type="entry name" value="Ig_mannosidase"/>
    <property type="match status" value="1"/>
</dbReference>
<reference evidence="18" key="1">
    <citation type="journal article" date="2019" name="Int. J. Syst. Evol. Microbiol.">
        <title>The Global Catalogue of Microorganisms (GCM) 10K type strain sequencing project: providing services to taxonomists for standard genome sequencing and annotation.</title>
        <authorList>
            <consortium name="The Broad Institute Genomics Platform"/>
            <consortium name="The Broad Institute Genome Sequencing Center for Infectious Disease"/>
            <person name="Wu L."/>
            <person name="Ma J."/>
        </authorList>
    </citation>
    <scope>NUCLEOTIDE SEQUENCE [LARGE SCALE GENOMIC DNA]</scope>
    <source>
        <strain evidence="18">CCUG 59189</strain>
    </source>
</reference>
<dbReference type="EC" id="3.2.1.25" evidence="5"/>
<name>A0ABW3RTA7_9BACL</name>
<evidence type="ECO:0000256" key="11">
    <source>
        <dbReference type="ARBA" id="ARBA00041069"/>
    </source>
</evidence>
<evidence type="ECO:0000256" key="3">
    <source>
        <dbReference type="ARBA" id="ARBA00004740"/>
    </source>
</evidence>
<evidence type="ECO:0000313" key="18">
    <source>
        <dbReference type="Proteomes" id="UP001597262"/>
    </source>
</evidence>
<dbReference type="InterPro" id="IPR041625">
    <property type="entry name" value="Beta-mannosidase_Ig"/>
</dbReference>
<evidence type="ECO:0000256" key="5">
    <source>
        <dbReference type="ARBA" id="ARBA00012754"/>
    </source>
</evidence>
<evidence type="ECO:0000256" key="1">
    <source>
        <dbReference type="ARBA" id="ARBA00000829"/>
    </source>
</evidence>
<keyword evidence="9" id="KW-0326">Glycosidase</keyword>
<evidence type="ECO:0000259" key="16">
    <source>
        <dbReference type="Pfam" id="PF22666"/>
    </source>
</evidence>
<dbReference type="Pfam" id="PF17786">
    <property type="entry name" value="Mannosidase_ig"/>
    <property type="match status" value="1"/>
</dbReference>
<dbReference type="InterPro" id="IPR036156">
    <property type="entry name" value="Beta-gal/glucu_dom_sf"/>
</dbReference>
<evidence type="ECO:0000313" key="17">
    <source>
        <dbReference type="EMBL" id="MFD1175517.1"/>
    </source>
</evidence>
<evidence type="ECO:0000259" key="14">
    <source>
        <dbReference type="Pfam" id="PF17753"/>
    </source>
</evidence>
<evidence type="ECO:0000259" key="15">
    <source>
        <dbReference type="Pfam" id="PF17786"/>
    </source>
</evidence>
<keyword evidence="18" id="KW-1185">Reference proteome</keyword>
<keyword evidence="6" id="KW-0964">Secreted</keyword>
<dbReference type="InterPro" id="IPR006102">
    <property type="entry name" value="Ig-like_GH2"/>
</dbReference>
<evidence type="ECO:0000256" key="6">
    <source>
        <dbReference type="ARBA" id="ARBA00022525"/>
    </source>
</evidence>
<dbReference type="SUPFAM" id="SSF49785">
    <property type="entry name" value="Galactose-binding domain-like"/>
    <property type="match status" value="1"/>
</dbReference>
<dbReference type="SUPFAM" id="SSF49303">
    <property type="entry name" value="beta-Galactosidase/glucuronidase domain"/>
    <property type="match status" value="3"/>
</dbReference>
<proteinExistence type="inferred from homology"/>
<evidence type="ECO:0000256" key="12">
    <source>
        <dbReference type="ARBA" id="ARBA00041614"/>
    </source>
</evidence>
<dbReference type="Gene3D" id="2.60.120.260">
    <property type="entry name" value="Galactose-binding domain-like"/>
    <property type="match status" value="1"/>
</dbReference>
<comment type="pathway">
    <text evidence="3">Glycan metabolism; N-glycan degradation.</text>
</comment>
<organism evidence="17 18">
    <name type="scientific">Paenibacillus puldeungensis</name>
    <dbReference type="NCBI Taxonomy" id="696536"/>
    <lineage>
        <taxon>Bacteria</taxon>
        <taxon>Bacillati</taxon>
        <taxon>Bacillota</taxon>
        <taxon>Bacilli</taxon>
        <taxon>Bacillales</taxon>
        <taxon>Paenibacillaceae</taxon>
        <taxon>Paenibacillus</taxon>
    </lineage>
</organism>
<evidence type="ECO:0000259" key="13">
    <source>
        <dbReference type="Pfam" id="PF00703"/>
    </source>
</evidence>
<accession>A0ABW3RTA7</accession>
<comment type="subcellular location">
    <subcellularLocation>
        <location evidence="2">Secreted</location>
    </subcellularLocation>
</comment>
<evidence type="ECO:0000256" key="4">
    <source>
        <dbReference type="ARBA" id="ARBA00011738"/>
    </source>
</evidence>
<dbReference type="EMBL" id="JBHTLM010000002">
    <property type="protein sequence ID" value="MFD1175517.1"/>
    <property type="molecule type" value="Genomic_DNA"/>
</dbReference>
<dbReference type="Gene3D" id="2.60.40.10">
    <property type="entry name" value="Immunoglobulins"/>
    <property type="match status" value="3"/>
</dbReference>
<gene>
    <name evidence="17" type="ORF">ACFQ3W_04270</name>
</gene>
<comment type="similarity">
    <text evidence="10">Belongs to the glycosyl hydrolase 2 family. Beta-mannosidase B subfamily.</text>
</comment>
<evidence type="ECO:0000256" key="2">
    <source>
        <dbReference type="ARBA" id="ARBA00004613"/>
    </source>
</evidence>
<dbReference type="GO" id="GO:0016787">
    <property type="term" value="F:hydrolase activity"/>
    <property type="evidence" value="ECO:0007669"/>
    <property type="project" value="UniProtKB-KW"/>
</dbReference>
<dbReference type="InterPro" id="IPR054593">
    <property type="entry name" value="Beta-mannosidase-like_N2"/>
</dbReference>
<sequence length="850" mass="96814">MNNYQYMLSDWSFKACDEETWLPAHVPGTVHTDLLANGIISDPFYGTNEEKLQWIDKKDWEYRASFELDPAWETLAHVDIVFDGLDTYADVSINGVHALSADNMFRRWRADIKPLLHKGMNTIVVRFRSPIAEDLPKLEKLGYALPASNDQSELGGMGEQRVSIFARKAPYHYGWDWGPRFVTSGIWREARIEGWSGPAMTDLFIRQDQVTAEAAKLTALVSIDSTEGWEGVLRVSTDELVWEKKISLQPGVQEVELELFMQNPRLWWCRGLGEPSLYHFRAELVEPAQNRTVAERSVRTGLRQIKLVREKDEAGASFRFELNGVPVFAKGANHIPNDSFVTEVTHERYRHEIATAAECGMNMLRVWGGGIYEADIFYELCDEYGLLVWQDFMFACSMYPGDEAFLSNIALEAEDNIKRLRNHPCLALWCGNNEIDSAWAHYVKAGWGWKEKYDSDQRERIWADYEAIFHDVLPKAVERFAGGIDYWPSSPLRELTGDANQHAHQLSGEGDIHYWGVWHAVEPFANYHTHIGRFMSEYGFQSFPELDSVLKYAPETELALESDIMLAHQKNGRGNQLIKEYMDMYLPTPKDFKSFLYMSQVLQAQAIQTAIEAHRVHKPYCMGTLYWQMNDCWPVASWAGMDYYGRWKALQYVVRRSFRDLMLTVQESKDGEIAVSVVSDLRHDTQGVLRLSLYDIHGGLLAEKTYSVHAFADSVSHVCTLHFEDLLEGRDPAGVVLNAGLELNGETVDSKPYYFVPAKDLALPKAKIAVREVPGSQGTAFELKSDVLVRQVWISAEHEGIFSDNFFDLLPGVPMMVEFRQRGGSTSSEAFVSGVPGKLQVRSMVDFIMD</sequence>
<dbReference type="SUPFAM" id="SSF51445">
    <property type="entry name" value="(Trans)glycosidases"/>
    <property type="match status" value="1"/>
</dbReference>
<keyword evidence="8" id="KW-0325">Glycoprotein</keyword>
<dbReference type="InterPro" id="IPR013783">
    <property type="entry name" value="Ig-like_fold"/>
</dbReference>
<dbReference type="Pfam" id="PF22666">
    <property type="entry name" value="Glyco_hydro_2_N2"/>
    <property type="match status" value="1"/>
</dbReference>
<dbReference type="Proteomes" id="UP001597262">
    <property type="component" value="Unassembled WGS sequence"/>
</dbReference>
<dbReference type="PANTHER" id="PTHR43730">
    <property type="entry name" value="BETA-MANNOSIDASE"/>
    <property type="match status" value="1"/>
</dbReference>
<feature type="domain" description="Beta-mannosidase-like galactose-binding" evidence="16">
    <location>
        <begin position="11"/>
        <end position="188"/>
    </location>
</feature>
<dbReference type="PANTHER" id="PTHR43730:SF1">
    <property type="entry name" value="BETA-MANNOSIDASE"/>
    <property type="match status" value="1"/>
</dbReference>
<comment type="subunit">
    <text evidence="4">Homodimer.</text>
</comment>
<evidence type="ECO:0000256" key="7">
    <source>
        <dbReference type="ARBA" id="ARBA00022801"/>
    </source>
</evidence>
<dbReference type="Gene3D" id="3.20.20.80">
    <property type="entry name" value="Glycosidases"/>
    <property type="match status" value="1"/>
</dbReference>
<comment type="catalytic activity">
    <reaction evidence="1">
        <text>Hydrolysis of terminal, non-reducing beta-D-mannose residues in beta-D-mannosides.</text>
        <dbReference type="EC" id="3.2.1.25"/>
    </reaction>
</comment>
<dbReference type="Pfam" id="PF00703">
    <property type="entry name" value="Glyco_hydro_2"/>
    <property type="match status" value="1"/>
</dbReference>
<dbReference type="InterPro" id="IPR050887">
    <property type="entry name" value="Beta-mannosidase_GH2"/>
</dbReference>
<evidence type="ECO:0000256" key="10">
    <source>
        <dbReference type="ARBA" id="ARBA00038429"/>
    </source>
</evidence>
<dbReference type="InterPro" id="IPR008979">
    <property type="entry name" value="Galactose-bd-like_sf"/>
</dbReference>
<dbReference type="InterPro" id="IPR017853">
    <property type="entry name" value="GH"/>
</dbReference>
<feature type="domain" description="Glycoside hydrolase family 2 immunoglobulin-like beta-sandwich" evidence="13">
    <location>
        <begin position="201"/>
        <end position="303"/>
    </location>
</feature>
<dbReference type="InterPro" id="IPR041447">
    <property type="entry name" value="Mannosidase_ig"/>
</dbReference>
<comment type="caution">
    <text evidence="17">The sequence shown here is derived from an EMBL/GenBank/DDBJ whole genome shotgun (WGS) entry which is preliminary data.</text>
</comment>
<evidence type="ECO:0000256" key="9">
    <source>
        <dbReference type="ARBA" id="ARBA00023295"/>
    </source>
</evidence>